<feature type="region of interest" description="Disordered" evidence="1">
    <location>
        <begin position="56"/>
        <end position="95"/>
    </location>
</feature>
<protein>
    <submittedName>
        <fullName evidence="2">Uncharacterized protein</fullName>
    </submittedName>
</protein>
<sequence length="95" mass="10252">MEQDWWLNPVQCKPISDHYGMAGAVDNAVMETIDPEIAETCKDLGAVKKLFYAPIGSTGDALSDTGPRKPDATRHPTNNTASLDPTDTSSMKPSM</sequence>
<reference evidence="2 3" key="1">
    <citation type="journal article" date="2024" name="G3 (Bethesda)">
        <title>Genome assembly of Hibiscus sabdariffa L. provides insights into metabolisms of medicinal natural products.</title>
        <authorList>
            <person name="Kim T."/>
        </authorList>
    </citation>
    <scope>NUCLEOTIDE SEQUENCE [LARGE SCALE GENOMIC DNA]</scope>
    <source>
        <strain evidence="2">TK-2024</strain>
        <tissue evidence="2">Old leaves</tissue>
    </source>
</reference>
<dbReference type="EMBL" id="JBBPBM010000001">
    <property type="protein sequence ID" value="KAK8602434.1"/>
    <property type="molecule type" value="Genomic_DNA"/>
</dbReference>
<evidence type="ECO:0000313" key="3">
    <source>
        <dbReference type="Proteomes" id="UP001472677"/>
    </source>
</evidence>
<evidence type="ECO:0000313" key="2">
    <source>
        <dbReference type="EMBL" id="KAK8602434.1"/>
    </source>
</evidence>
<organism evidence="2 3">
    <name type="scientific">Hibiscus sabdariffa</name>
    <name type="common">roselle</name>
    <dbReference type="NCBI Taxonomy" id="183260"/>
    <lineage>
        <taxon>Eukaryota</taxon>
        <taxon>Viridiplantae</taxon>
        <taxon>Streptophyta</taxon>
        <taxon>Embryophyta</taxon>
        <taxon>Tracheophyta</taxon>
        <taxon>Spermatophyta</taxon>
        <taxon>Magnoliopsida</taxon>
        <taxon>eudicotyledons</taxon>
        <taxon>Gunneridae</taxon>
        <taxon>Pentapetalae</taxon>
        <taxon>rosids</taxon>
        <taxon>malvids</taxon>
        <taxon>Malvales</taxon>
        <taxon>Malvaceae</taxon>
        <taxon>Malvoideae</taxon>
        <taxon>Hibiscus</taxon>
    </lineage>
</organism>
<proteinExistence type="predicted"/>
<feature type="compositionally biased region" description="Polar residues" evidence="1">
    <location>
        <begin position="75"/>
        <end position="95"/>
    </location>
</feature>
<gene>
    <name evidence="2" type="ORF">V6N12_052241</name>
</gene>
<dbReference type="Proteomes" id="UP001472677">
    <property type="component" value="Unassembled WGS sequence"/>
</dbReference>
<evidence type="ECO:0000256" key="1">
    <source>
        <dbReference type="SAM" id="MobiDB-lite"/>
    </source>
</evidence>
<name>A0ABR2GJH5_9ROSI</name>
<keyword evidence="3" id="KW-1185">Reference proteome</keyword>
<accession>A0ABR2GJH5</accession>
<comment type="caution">
    <text evidence="2">The sequence shown here is derived from an EMBL/GenBank/DDBJ whole genome shotgun (WGS) entry which is preliminary data.</text>
</comment>